<organism evidence="11 12">
    <name type="scientific">Aspergillus saccharolyticus JOP 1030-1</name>
    <dbReference type="NCBI Taxonomy" id="1450539"/>
    <lineage>
        <taxon>Eukaryota</taxon>
        <taxon>Fungi</taxon>
        <taxon>Dikarya</taxon>
        <taxon>Ascomycota</taxon>
        <taxon>Pezizomycotina</taxon>
        <taxon>Eurotiomycetes</taxon>
        <taxon>Eurotiomycetidae</taxon>
        <taxon>Eurotiales</taxon>
        <taxon>Aspergillaceae</taxon>
        <taxon>Aspergillus</taxon>
        <taxon>Aspergillus subgen. Circumdati</taxon>
    </lineage>
</organism>
<evidence type="ECO:0000313" key="11">
    <source>
        <dbReference type="EMBL" id="PYH45116.1"/>
    </source>
</evidence>
<evidence type="ECO:0000256" key="6">
    <source>
        <dbReference type="ARBA" id="ARBA00023004"/>
    </source>
</evidence>
<dbReference type="Gene3D" id="1.10.630.10">
    <property type="entry name" value="Cytochrome P450"/>
    <property type="match status" value="1"/>
</dbReference>
<dbReference type="PANTHER" id="PTHR46206:SF2">
    <property type="entry name" value="CYTOCHROME P450 MONOOXYGENASE AUSG-RELATED"/>
    <property type="match status" value="1"/>
</dbReference>
<proteinExistence type="inferred from homology"/>
<dbReference type="Pfam" id="PF00067">
    <property type="entry name" value="p450"/>
    <property type="match status" value="1"/>
</dbReference>
<dbReference type="GO" id="GO:0019748">
    <property type="term" value="P:secondary metabolic process"/>
    <property type="evidence" value="ECO:0007669"/>
    <property type="project" value="UniProtKB-ARBA"/>
</dbReference>
<evidence type="ECO:0000313" key="12">
    <source>
        <dbReference type="Proteomes" id="UP000248349"/>
    </source>
</evidence>
<dbReference type="InterPro" id="IPR001128">
    <property type="entry name" value="Cyt_P450"/>
</dbReference>
<keyword evidence="4 8" id="KW-0479">Metal-binding</keyword>
<evidence type="ECO:0000256" key="2">
    <source>
        <dbReference type="ARBA" id="ARBA00010617"/>
    </source>
</evidence>
<protein>
    <submittedName>
        <fullName evidence="11">Cytochrome P450</fullName>
    </submittedName>
</protein>
<evidence type="ECO:0000256" key="7">
    <source>
        <dbReference type="ARBA" id="ARBA00023033"/>
    </source>
</evidence>
<name>A0A318ZCF6_9EURO</name>
<feature type="binding site" description="axial binding residue" evidence="8">
    <location>
        <position position="453"/>
    </location>
    <ligand>
        <name>heme</name>
        <dbReference type="ChEBI" id="CHEBI:30413"/>
    </ligand>
    <ligandPart>
        <name>Fe</name>
        <dbReference type="ChEBI" id="CHEBI:18248"/>
    </ligandPart>
</feature>
<sequence length="517" mass="58724">MALIVEHLESHHLLQGAAVALLLVLVSSFYGAVISSFPYKNIPLIGKSQWELSNSKAKQRFVTSAKELIAEGFSQGLKVFQVISNSNSTIILHPSFVDEVKNNPDLSFDEATKLTFFGTKIPGFEVFERVEPVQLDVINKRLTHALGQLVAPLSKETSTVLQERLSKSDTWTPLNFATEIPYIVARLSTLAFLGARICRDEHWLNVSVNFTIDSFTGARDLKSWPSVLQPFVHWFLPSVQGVRKYMRIASTIVDQEIERRRLIREGRLPAENPPRSHEDTLDWFHELAEGRPFHMTRAQIGLTLAAIHTTSNLLTNVMYDLAAHPEYMQLLRDEIQTVINEDGGTLKKTSLTKMKKMDSVMKESQRMNPTGVALLNRVAMKEVSLSDGTRIPKGANLLVSTHNLQDESIYSSPGVYDGLRFYRWRQSPGNEHRFQFVTTSADHYAFGHGMHACPGRFFAANEIKILLVHLLLRYDWMFEDRTVRPPNFMHGMESICDPTVRMLFKSREPELDLSKLE</sequence>
<feature type="transmembrane region" description="Helical" evidence="10">
    <location>
        <begin position="12"/>
        <end position="33"/>
    </location>
</feature>
<comment type="similarity">
    <text evidence="2 9">Belongs to the cytochrome P450 family.</text>
</comment>
<dbReference type="GeneID" id="37078044"/>
<gene>
    <name evidence="11" type="ORF">BP01DRAFT_374130</name>
</gene>
<keyword evidence="5 9" id="KW-0560">Oxidoreductase</keyword>
<dbReference type="InterPro" id="IPR002403">
    <property type="entry name" value="Cyt_P450_E_grp-IV"/>
</dbReference>
<dbReference type="GO" id="GO:0004497">
    <property type="term" value="F:monooxygenase activity"/>
    <property type="evidence" value="ECO:0007669"/>
    <property type="project" value="UniProtKB-KW"/>
</dbReference>
<dbReference type="CDD" id="cd11041">
    <property type="entry name" value="CYP503A1-like"/>
    <property type="match status" value="1"/>
</dbReference>
<keyword evidence="3 8" id="KW-0349">Heme</keyword>
<dbReference type="GO" id="GO:0005506">
    <property type="term" value="F:iron ion binding"/>
    <property type="evidence" value="ECO:0007669"/>
    <property type="project" value="InterPro"/>
</dbReference>
<evidence type="ECO:0000256" key="1">
    <source>
        <dbReference type="ARBA" id="ARBA00001971"/>
    </source>
</evidence>
<dbReference type="Proteomes" id="UP000248349">
    <property type="component" value="Unassembled WGS sequence"/>
</dbReference>
<keyword evidence="10" id="KW-0812">Transmembrane</keyword>
<keyword evidence="7 9" id="KW-0503">Monooxygenase</keyword>
<dbReference type="SUPFAM" id="SSF48264">
    <property type="entry name" value="Cytochrome P450"/>
    <property type="match status" value="1"/>
</dbReference>
<evidence type="ECO:0000256" key="9">
    <source>
        <dbReference type="RuleBase" id="RU000461"/>
    </source>
</evidence>
<keyword evidence="10" id="KW-0472">Membrane</keyword>
<evidence type="ECO:0000256" key="4">
    <source>
        <dbReference type="ARBA" id="ARBA00022723"/>
    </source>
</evidence>
<keyword evidence="6 8" id="KW-0408">Iron</keyword>
<dbReference type="OrthoDB" id="1844152at2759"/>
<accession>A0A318ZCF6</accession>
<dbReference type="PANTHER" id="PTHR46206">
    <property type="entry name" value="CYTOCHROME P450"/>
    <property type="match status" value="1"/>
</dbReference>
<evidence type="ECO:0000256" key="8">
    <source>
        <dbReference type="PIRSR" id="PIRSR602403-1"/>
    </source>
</evidence>
<keyword evidence="12" id="KW-1185">Reference proteome</keyword>
<dbReference type="GO" id="GO:0016705">
    <property type="term" value="F:oxidoreductase activity, acting on paired donors, with incorporation or reduction of molecular oxygen"/>
    <property type="evidence" value="ECO:0007669"/>
    <property type="project" value="InterPro"/>
</dbReference>
<dbReference type="STRING" id="1450539.A0A318ZCF6"/>
<dbReference type="InterPro" id="IPR017972">
    <property type="entry name" value="Cyt_P450_CS"/>
</dbReference>
<evidence type="ECO:0000256" key="10">
    <source>
        <dbReference type="SAM" id="Phobius"/>
    </source>
</evidence>
<evidence type="ECO:0000256" key="3">
    <source>
        <dbReference type="ARBA" id="ARBA00022617"/>
    </source>
</evidence>
<reference evidence="11 12" key="1">
    <citation type="submission" date="2016-12" db="EMBL/GenBank/DDBJ databases">
        <title>The genomes of Aspergillus section Nigri reveals drivers in fungal speciation.</title>
        <authorList>
            <consortium name="DOE Joint Genome Institute"/>
            <person name="Vesth T.C."/>
            <person name="Nybo J."/>
            <person name="Theobald S."/>
            <person name="Brandl J."/>
            <person name="Frisvad J.C."/>
            <person name="Nielsen K.F."/>
            <person name="Lyhne E.K."/>
            <person name="Kogle M.E."/>
            <person name="Kuo A."/>
            <person name="Riley R."/>
            <person name="Clum A."/>
            <person name="Nolan M."/>
            <person name="Lipzen A."/>
            <person name="Salamov A."/>
            <person name="Henrissat B."/>
            <person name="Wiebenga A."/>
            <person name="De Vries R.P."/>
            <person name="Grigoriev I.V."/>
            <person name="Mortensen U.H."/>
            <person name="Andersen M.R."/>
            <person name="Baker S.E."/>
        </authorList>
    </citation>
    <scope>NUCLEOTIDE SEQUENCE [LARGE SCALE GENOMIC DNA]</scope>
    <source>
        <strain evidence="11 12">JOP 1030-1</strain>
    </source>
</reference>
<dbReference type="PROSITE" id="PS00086">
    <property type="entry name" value="CYTOCHROME_P450"/>
    <property type="match status" value="1"/>
</dbReference>
<evidence type="ECO:0000256" key="5">
    <source>
        <dbReference type="ARBA" id="ARBA00023002"/>
    </source>
</evidence>
<dbReference type="RefSeq" id="XP_025431098.1">
    <property type="nucleotide sequence ID" value="XM_025576815.1"/>
</dbReference>
<dbReference type="GO" id="GO:0020037">
    <property type="term" value="F:heme binding"/>
    <property type="evidence" value="ECO:0007669"/>
    <property type="project" value="InterPro"/>
</dbReference>
<dbReference type="EMBL" id="KZ821233">
    <property type="protein sequence ID" value="PYH45116.1"/>
    <property type="molecule type" value="Genomic_DNA"/>
</dbReference>
<comment type="cofactor">
    <cofactor evidence="1 8">
        <name>heme</name>
        <dbReference type="ChEBI" id="CHEBI:30413"/>
    </cofactor>
</comment>
<keyword evidence="10" id="KW-1133">Transmembrane helix</keyword>
<dbReference type="InterPro" id="IPR036396">
    <property type="entry name" value="Cyt_P450_sf"/>
</dbReference>
<dbReference type="AlphaFoldDB" id="A0A318ZCF6"/>
<dbReference type="PRINTS" id="PR00465">
    <property type="entry name" value="EP450IV"/>
</dbReference>